<proteinExistence type="predicted"/>
<dbReference type="EMBL" id="HBHB01002868">
    <property type="protein sequence ID" value="CAD9649839.1"/>
    <property type="molecule type" value="Transcribed_RNA"/>
</dbReference>
<gene>
    <name evidence="3" type="ORF">LABB0372_LOCUS1327</name>
</gene>
<evidence type="ECO:0000256" key="2">
    <source>
        <dbReference type="SAM" id="SignalP"/>
    </source>
</evidence>
<organism evidence="3">
    <name type="scientific">Lankesteria abbotti</name>
    <dbReference type="NCBI Taxonomy" id="340204"/>
    <lineage>
        <taxon>Eukaryota</taxon>
        <taxon>Sar</taxon>
        <taxon>Alveolata</taxon>
        <taxon>Apicomplexa</taxon>
        <taxon>Conoidasida</taxon>
        <taxon>Gregarinasina</taxon>
        <taxon>Eugregarinorida</taxon>
        <taxon>Lecudinidae</taxon>
        <taxon>Lankesteria</taxon>
    </lineage>
</organism>
<feature type="chain" id="PRO_5031387246" description="Oocyst wall protein" evidence="2">
    <location>
        <begin position="29"/>
        <end position="374"/>
    </location>
</feature>
<reference evidence="3" key="1">
    <citation type="submission" date="2021-01" db="EMBL/GenBank/DDBJ databases">
        <authorList>
            <person name="Corre E."/>
            <person name="Pelletier E."/>
            <person name="Niang G."/>
            <person name="Scheremetjew M."/>
            <person name="Finn R."/>
            <person name="Kale V."/>
            <person name="Holt S."/>
            <person name="Cochrane G."/>
            <person name="Meng A."/>
            <person name="Brown T."/>
            <person name="Cohen L."/>
        </authorList>
    </citation>
    <scope>NUCLEOTIDE SEQUENCE</scope>
    <source>
        <strain evidence="3">Grappler Inlet BC</strain>
    </source>
</reference>
<name>A0A7S2QRU0_9APIC</name>
<dbReference type="AlphaFoldDB" id="A0A7S2QRU0"/>
<feature type="compositionally biased region" description="Basic and acidic residues" evidence="1">
    <location>
        <begin position="365"/>
        <end position="374"/>
    </location>
</feature>
<feature type="compositionally biased region" description="Basic and acidic residues" evidence="1">
    <location>
        <begin position="332"/>
        <end position="356"/>
    </location>
</feature>
<feature type="region of interest" description="Disordered" evidence="1">
    <location>
        <begin position="332"/>
        <end position="374"/>
    </location>
</feature>
<evidence type="ECO:0000256" key="1">
    <source>
        <dbReference type="SAM" id="MobiDB-lite"/>
    </source>
</evidence>
<accession>A0A7S2QRU0</accession>
<sequence>MVVCGVEMLRVVVVVVVVVLHAESSSVADDTYAPLVTLHSPLVVPPALICLASDESFFDWNTNACAEVNSKNTIMPTYDACPDGSQLDGGFCVGVLLTAPHHVCPFRFWPSQQSELDCIRALIYNAIPENAPCPEGYEFQGPMVTPWGPSDKAVCVMFSEVPPIPPSTNNRRVVVTCPEGSSTVKVSPKEVVCVEENVIPAVDVQYSCRPGDVISYNFGGDKCLSLEVEESMVACPEDYELTSVDETGELTCISDKVAAVDPKCPHGYKLVGREKNAEKAVCHQILESEASTHCDNVNGGEGLSDTENYDESDNLWSSGLCEFKYDDEKWTVSDEPVETRREKMDARIAERKGKDDDHDDDHDDHDDHDGHRRL</sequence>
<protein>
    <recommendedName>
        <fullName evidence="4">Oocyst wall protein</fullName>
    </recommendedName>
</protein>
<evidence type="ECO:0008006" key="4">
    <source>
        <dbReference type="Google" id="ProtNLM"/>
    </source>
</evidence>
<feature type="signal peptide" evidence="2">
    <location>
        <begin position="1"/>
        <end position="28"/>
    </location>
</feature>
<keyword evidence="2" id="KW-0732">Signal</keyword>
<evidence type="ECO:0000313" key="3">
    <source>
        <dbReference type="EMBL" id="CAD9649839.1"/>
    </source>
</evidence>